<dbReference type="PANTHER" id="PTHR12111">
    <property type="entry name" value="SPLICING FACTOR YJU2"/>
    <property type="match status" value="1"/>
</dbReference>
<dbReference type="WBParaSite" id="EVEC_0000373901-mRNA-1">
    <property type="protein sequence ID" value="EVEC_0000373901-mRNA-1"/>
    <property type="gene ID" value="EVEC_0000373901"/>
</dbReference>
<dbReference type="GO" id="GO:0046872">
    <property type="term" value="F:metal ion binding"/>
    <property type="evidence" value="ECO:0007669"/>
    <property type="project" value="UniProtKB-KW"/>
</dbReference>
<keyword evidence="3 8" id="KW-0479">Metal-binding</keyword>
<dbReference type="Proteomes" id="UP000274131">
    <property type="component" value="Unassembled WGS sequence"/>
</dbReference>
<feature type="compositionally biased region" description="Low complexity" evidence="10">
    <location>
        <begin position="361"/>
        <end position="375"/>
    </location>
</feature>
<feature type="region of interest" description="Disordered" evidence="10">
    <location>
        <begin position="207"/>
        <end position="269"/>
    </location>
</feature>
<evidence type="ECO:0000256" key="4">
    <source>
        <dbReference type="ARBA" id="ARBA00022728"/>
    </source>
</evidence>
<comment type="subcellular location">
    <subcellularLocation>
        <location evidence="1 8">Nucleus</location>
    </subcellularLocation>
</comment>
<keyword evidence="9" id="KW-0175">Coiled coil</keyword>
<evidence type="ECO:0000256" key="8">
    <source>
        <dbReference type="HAMAP-Rule" id="MF_03226"/>
    </source>
</evidence>
<comment type="function">
    <text evidence="8">Part of the spliceosome which catalyzes two sequential transesterification reactions, first the excision of the non-coding intron from pre-mRNA and then the ligation of the coding exons to form the mature mRNA. Plays a role in stabilizing the structure of the spliceosome catalytic core and docking of the branch helix into the active site, producing 5'-exon and lariat intron-3'-intermediates.</text>
</comment>
<dbReference type="GO" id="GO:0000349">
    <property type="term" value="P:generation of catalytic spliceosome for first transesterification step"/>
    <property type="evidence" value="ECO:0007669"/>
    <property type="project" value="UniProtKB-UniRule"/>
</dbReference>
<dbReference type="EMBL" id="UXUI01007597">
    <property type="protein sequence ID" value="VDD88304.1"/>
    <property type="molecule type" value="Genomic_DNA"/>
</dbReference>
<evidence type="ECO:0000256" key="1">
    <source>
        <dbReference type="ARBA" id="ARBA00004123"/>
    </source>
</evidence>
<evidence type="ECO:0000256" key="7">
    <source>
        <dbReference type="ARBA" id="ARBA00023242"/>
    </source>
</evidence>
<keyword evidence="12" id="KW-1185">Reference proteome</keyword>
<name>A0A0N4V1B5_ENTVE</name>
<dbReference type="STRING" id="51028.A0A0N4V1B5"/>
<sequence>MTGTERKVFQKYYPPDFDPSKIPRGKGQRNRQFIQRVMAPYNMQCNTCHEYIYKGKKFNMRRETAEGEFYLGLKIFRFYFRCPNCLAEITFKTDLENCDYQQEHGATRLFEAFKLYQQEEKAKETQEEEDKKDPMKMLEKRTKMSRAEMEEMRKLEEIQELKRRQEAVGSEEYLKLQAEAQAQALRRQEEKDEEFIKSLYGRTEDGQIIRRIKDEDEDYDISIPGPSKSVKSEVKEEEESEPHDSKESLFQQSITPKEGAGGGHYRRSVLSNQKELLSKIVVTKRKKVEDVPQALKKLEIKVENKEDEKTILIKTENSEDKKTTARNIIKSEPKTEECEEQKIEEPSGTRTAVEQKQQTNALSSLCDYASDSSSE</sequence>
<accession>A0A0N4V1B5</accession>
<feature type="compositionally biased region" description="Polar residues" evidence="10">
    <location>
        <begin position="348"/>
        <end position="360"/>
    </location>
</feature>
<feature type="binding site" evidence="8">
    <location>
        <position position="45"/>
    </location>
    <ligand>
        <name>Zn(2+)</name>
        <dbReference type="ChEBI" id="CHEBI:29105"/>
    </ligand>
</feature>
<evidence type="ECO:0000256" key="3">
    <source>
        <dbReference type="ARBA" id="ARBA00022723"/>
    </source>
</evidence>
<keyword evidence="5 8" id="KW-0862">Zinc</keyword>
<organism evidence="13">
    <name type="scientific">Enterobius vermicularis</name>
    <name type="common">Human pinworm</name>
    <dbReference type="NCBI Taxonomy" id="51028"/>
    <lineage>
        <taxon>Eukaryota</taxon>
        <taxon>Metazoa</taxon>
        <taxon>Ecdysozoa</taxon>
        <taxon>Nematoda</taxon>
        <taxon>Chromadorea</taxon>
        <taxon>Rhabditida</taxon>
        <taxon>Spirurina</taxon>
        <taxon>Oxyuridomorpha</taxon>
        <taxon>Oxyuroidea</taxon>
        <taxon>Oxyuridae</taxon>
        <taxon>Enterobius</taxon>
    </lineage>
</organism>
<dbReference type="Pfam" id="PF04502">
    <property type="entry name" value="Saf4_Yju2"/>
    <property type="match status" value="1"/>
</dbReference>
<evidence type="ECO:0000256" key="10">
    <source>
        <dbReference type="SAM" id="MobiDB-lite"/>
    </source>
</evidence>
<evidence type="ECO:0000256" key="5">
    <source>
        <dbReference type="ARBA" id="ARBA00022833"/>
    </source>
</evidence>
<keyword evidence="6" id="KW-0508">mRNA splicing</keyword>
<dbReference type="PANTHER" id="PTHR12111:SF1">
    <property type="entry name" value="SPLICING FACTOR YJU2"/>
    <property type="match status" value="1"/>
</dbReference>
<proteinExistence type="inferred from homology"/>
<dbReference type="GO" id="GO:0071006">
    <property type="term" value="C:U2-type catalytic step 1 spliceosome"/>
    <property type="evidence" value="ECO:0007669"/>
    <property type="project" value="UniProtKB-UniRule"/>
</dbReference>
<evidence type="ECO:0000256" key="2">
    <source>
        <dbReference type="ARBA" id="ARBA00022664"/>
    </source>
</evidence>
<dbReference type="AlphaFoldDB" id="A0A0N4V1B5"/>
<reference evidence="13" key="1">
    <citation type="submission" date="2017-02" db="UniProtKB">
        <authorList>
            <consortium name="WormBaseParasite"/>
        </authorList>
    </citation>
    <scope>IDENTIFICATION</scope>
</reference>
<feature type="binding site" evidence="8">
    <location>
        <position position="82"/>
    </location>
    <ligand>
        <name>Zn(2+)</name>
        <dbReference type="ChEBI" id="CHEBI:29105"/>
    </ligand>
</feature>
<evidence type="ECO:0000313" key="12">
    <source>
        <dbReference type="Proteomes" id="UP000274131"/>
    </source>
</evidence>
<dbReference type="HAMAP" id="MF_03226">
    <property type="entry name" value="YJU2"/>
    <property type="match status" value="1"/>
</dbReference>
<keyword evidence="7 8" id="KW-0539">Nucleus</keyword>
<feature type="coiled-coil region" evidence="9">
    <location>
        <begin position="135"/>
        <end position="164"/>
    </location>
</feature>
<comment type="similarity">
    <text evidence="8">Belongs to the CWC16 family. YJU2 subfamily.</text>
</comment>
<keyword evidence="4 8" id="KW-0747">Spliceosome</keyword>
<feature type="coiled-coil region" evidence="9">
    <location>
        <begin position="288"/>
        <end position="315"/>
    </location>
</feature>
<keyword evidence="2" id="KW-0507">mRNA processing</keyword>
<evidence type="ECO:0000313" key="11">
    <source>
        <dbReference type="EMBL" id="VDD88304.1"/>
    </source>
</evidence>
<evidence type="ECO:0000256" key="9">
    <source>
        <dbReference type="SAM" id="Coils"/>
    </source>
</evidence>
<dbReference type="InterPro" id="IPR043701">
    <property type="entry name" value="Yju2"/>
</dbReference>
<feature type="binding site" evidence="8">
    <location>
        <position position="85"/>
    </location>
    <ligand>
        <name>Zn(2+)</name>
        <dbReference type="ChEBI" id="CHEBI:29105"/>
    </ligand>
</feature>
<dbReference type="OrthoDB" id="674963at2759"/>
<feature type="compositionally biased region" description="Basic and acidic residues" evidence="10">
    <location>
        <begin position="328"/>
        <end position="347"/>
    </location>
</feature>
<evidence type="ECO:0000313" key="13">
    <source>
        <dbReference type="WBParaSite" id="EVEC_0000373901-mRNA-1"/>
    </source>
</evidence>
<comment type="subunit">
    <text evidence="8">Component of the spliceosome. Present in the activated B complex, the catalytically activated B* complex which catalyzes the branching, the catalytic step 1 C complex catalyzing the exon ligation, and the postcatalytic P complex containing the ligated exons (mRNA) and the excised lariat intron.</text>
</comment>
<gene>
    <name evidence="11" type="ORF">EVEC_LOCUS3447</name>
</gene>
<dbReference type="InterPro" id="IPR007590">
    <property type="entry name" value="Saf4/Yju2"/>
</dbReference>
<feature type="binding site" evidence="8">
    <location>
        <position position="48"/>
    </location>
    <ligand>
        <name>Zn(2+)</name>
        <dbReference type="ChEBI" id="CHEBI:29105"/>
    </ligand>
</feature>
<feature type="region of interest" description="Disordered" evidence="10">
    <location>
        <begin position="328"/>
        <end position="375"/>
    </location>
</feature>
<reference evidence="11 12" key="2">
    <citation type="submission" date="2018-10" db="EMBL/GenBank/DDBJ databases">
        <authorList>
            <consortium name="Pathogen Informatics"/>
        </authorList>
    </citation>
    <scope>NUCLEOTIDE SEQUENCE [LARGE SCALE GENOMIC DNA]</scope>
</reference>
<evidence type="ECO:0000256" key="6">
    <source>
        <dbReference type="ARBA" id="ARBA00023187"/>
    </source>
</evidence>
<protein>
    <recommendedName>
        <fullName evidence="8">Splicing factor YJU2</fullName>
    </recommendedName>
</protein>